<gene>
    <name evidence="1" type="ORF">g.81522</name>
</gene>
<name>A0A2S2R123_9HEMI</name>
<sequence>MCLNVITFISVCRVFSNIVQHAAEKDFSSKIRKRLVHVLYDYYDDNNMLMLLLTCEFPMFRDCRTVTAKPIKTYLSNMLIKYYTEPRRYLHENNASVFSTSRCGRAEARTRPVDN</sequence>
<dbReference type="EMBL" id="GGMS01014257">
    <property type="protein sequence ID" value="MBY83460.1"/>
    <property type="molecule type" value="Transcribed_RNA"/>
</dbReference>
<accession>A0A2S2R123</accession>
<organism evidence="1">
    <name type="scientific">Sipha flava</name>
    <name type="common">yellow sugarcane aphid</name>
    <dbReference type="NCBI Taxonomy" id="143950"/>
    <lineage>
        <taxon>Eukaryota</taxon>
        <taxon>Metazoa</taxon>
        <taxon>Ecdysozoa</taxon>
        <taxon>Arthropoda</taxon>
        <taxon>Hexapoda</taxon>
        <taxon>Insecta</taxon>
        <taxon>Pterygota</taxon>
        <taxon>Neoptera</taxon>
        <taxon>Paraneoptera</taxon>
        <taxon>Hemiptera</taxon>
        <taxon>Sternorrhyncha</taxon>
        <taxon>Aphidomorpha</taxon>
        <taxon>Aphidoidea</taxon>
        <taxon>Aphididae</taxon>
        <taxon>Sipha</taxon>
    </lineage>
</organism>
<reference evidence="1" key="1">
    <citation type="submission" date="2018-04" db="EMBL/GenBank/DDBJ databases">
        <title>Transcriptome assembly of Sipha flava.</title>
        <authorList>
            <person name="Scully E.D."/>
            <person name="Geib S.M."/>
            <person name="Palmer N.A."/>
            <person name="Koch K."/>
            <person name="Bradshaw J."/>
            <person name="Heng-Moss T."/>
            <person name="Sarath G."/>
        </authorList>
    </citation>
    <scope>NUCLEOTIDE SEQUENCE</scope>
</reference>
<evidence type="ECO:0000313" key="1">
    <source>
        <dbReference type="EMBL" id="MBY83460.1"/>
    </source>
</evidence>
<dbReference type="AlphaFoldDB" id="A0A2S2R123"/>
<protein>
    <submittedName>
        <fullName evidence="1">Uncharacterized protein</fullName>
    </submittedName>
</protein>
<proteinExistence type="predicted"/>